<keyword evidence="4" id="KW-1185">Reference proteome</keyword>
<protein>
    <submittedName>
        <fullName evidence="3">Uncharacterized protein</fullName>
    </submittedName>
</protein>
<evidence type="ECO:0000313" key="4">
    <source>
        <dbReference type="Proteomes" id="UP000005204"/>
    </source>
</evidence>
<name>A0A8R2C7L2_BOMMO</name>
<feature type="transmembrane region" description="Helical" evidence="2">
    <location>
        <begin position="9"/>
        <end position="29"/>
    </location>
</feature>
<accession>A0A8R2C7L2</accession>
<keyword evidence="2" id="KW-1133">Transmembrane helix</keyword>
<feature type="compositionally biased region" description="Polar residues" evidence="1">
    <location>
        <begin position="42"/>
        <end position="59"/>
    </location>
</feature>
<feature type="region of interest" description="Disordered" evidence="1">
    <location>
        <begin position="42"/>
        <end position="76"/>
    </location>
</feature>
<keyword evidence="2" id="KW-0472">Membrane</keyword>
<reference evidence="3" key="2">
    <citation type="submission" date="2022-06" db="UniProtKB">
        <authorList>
            <consortium name="EnsemblMetazoa"/>
        </authorList>
    </citation>
    <scope>IDENTIFICATION</scope>
    <source>
        <strain evidence="3">p50T (Dazao)</strain>
    </source>
</reference>
<proteinExistence type="predicted"/>
<sequence>MTSRVKKYFAIFVVAVIVIACICIGVLLIKGVKMEDVTIKPNSAQNVSEEQSAASQTGREGTYKHEGESHRVDLSGQHINGDVIISWHNNETAKNSPQENETIPP</sequence>
<feature type="compositionally biased region" description="Basic and acidic residues" evidence="1">
    <location>
        <begin position="61"/>
        <end position="73"/>
    </location>
</feature>
<organism evidence="3 4">
    <name type="scientific">Bombyx mori</name>
    <name type="common">Silk moth</name>
    <dbReference type="NCBI Taxonomy" id="7091"/>
    <lineage>
        <taxon>Eukaryota</taxon>
        <taxon>Metazoa</taxon>
        <taxon>Ecdysozoa</taxon>
        <taxon>Arthropoda</taxon>
        <taxon>Hexapoda</taxon>
        <taxon>Insecta</taxon>
        <taxon>Pterygota</taxon>
        <taxon>Neoptera</taxon>
        <taxon>Endopterygota</taxon>
        <taxon>Lepidoptera</taxon>
        <taxon>Glossata</taxon>
        <taxon>Ditrysia</taxon>
        <taxon>Bombycoidea</taxon>
        <taxon>Bombycidae</taxon>
        <taxon>Bombycinae</taxon>
        <taxon>Bombyx</taxon>
    </lineage>
</organism>
<dbReference type="PROSITE" id="PS51257">
    <property type="entry name" value="PROKAR_LIPOPROTEIN"/>
    <property type="match status" value="1"/>
</dbReference>
<keyword evidence="2" id="KW-0812">Transmembrane</keyword>
<reference evidence="4" key="1">
    <citation type="journal article" date="2008" name="Insect Biochem. Mol. Biol.">
        <title>The genome of a lepidopteran model insect, the silkworm Bombyx mori.</title>
        <authorList>
            <consortium name="International Silkworm Genome Consortium"/>
        </authorList>
    </citation>
    <scope>NUCLEOTIDE SEQUENCE [LARGE SCALE GENOMIC DNA]</scope>
    <source>
        <strain evidence="4">p50T</strain>
    </source>
</reference>
<evidence type="ECO:0000313" key="3">
    <source>
        <dbReference type="EnsemblMetazoa" id="XP_012548462.1"/>
    </source>
</evidence>
<evidence type="ECO:0000256" key="1">
    <source>
        <dbReference type="SAM" id="MobiDB-lite"/>
    </source>
</evidence>
<dbReference type="OrthoDB" id="10511210at2759"/>
<evidence type="ECO:0000256" key="2">
    <source>
        <dbReference type="SAM" id="Phobius"/>
    </source>
</evidence>
<dbReference type="AlphaFoldDB" id="A0A8R2C7L2"/>
<dbReference type="EnsemblMetazoa" id="XM_012693008.3">
    <property type="protein sequence ID" value="XP_012548462.1"/>
    <property type="gene ID" value="LOC105842094"/>
</dbReference>
<dbReference type="Proteomes" id="UP000005204">
    <property type="component" value="Unassembled WGS sequence"/>
</dbReference>